<dbReference type="EMBL" id="ML143415">
    <property type="protein sequence ID" value="TBU29112.1"/>
    <property type="molecule type" value="Genomic_DNA"/>
</dbReference>
<evidence type="ECO:0000259" key="5">
    <source>
        <dbReference type="PROSITE" id="PS50865"/>
    </source>
</evidence>
<evidence type="ECO:0000256" key="1">
    <source>
        <dbReference type="ARBA" id="ARBA00022723"/>
    </source>
</evidence>
<gene>
    <name evidence="6" type="ORF">BD311DRAFT_693330</name>
</gene>
<accession>A0A4Q9MRH3</accession>
<proteinExistence type="predicted"/>
<reference evidence="6" key="1">
    <citation type="submission" date="2019-01" db="EMBL/GenBank/DDBJ databases">
        <title>Draft genome sequences of three monokaryotic isolates of the white-rot basidiomycete fungus Dichomitus squalens.</title>
        <authorList>
            <consortium name="DOE Joint Genome Institute"/>
            <person name="Lopez S.C."/>
            <person name="Andreopoulos B."/>
            <person name="Pangilinan J."/>
            <person name="Lipzen A."/>
            <person name="Riley R."/>
            <person name="Ahrendt S."/>
            <person name="Ng V."/>
            <person name="Barry K."/>
            <person name="Daum C."/>
            <person name="Grigoriev I.V."/>
            <person name="Hilden K.S."/>
            <person name="Makela M.R."/>
            <person name="de Vries R.P."/>
        </authorList>
    </citation>
    <scope>NUCLEOTIDE SEQUENCE [LARGE SCALE GENOMIC DNA]</scope>
    <source>
        <strain evidence="6">OM18370.1</strain>
    </source>
</reference>
<dbReference type="Pfam" id="PF01753">
    <property type="entry name" value="zf-MYND"/>
    <property type="match status" value="1"/>
</dbReference>
<feature type="domain" description="MYND-type" evidence="5">
    <location>
        <begin position="1134"/>
        <end position="1173"/>
    </location>
</feature>
<dbReference type="Gene3D" id="6.10.140.2220">
    <property type="match status" value="1"/>
</dbReference>
<dbReference type="GO" id="GO:0005634">
    <property type="term" value="C:nucleus"/>
    <property type="evidence" value="ECO:0007669"/>
    <property type="project" value="TreeGrafter"/>
</dbReference>
<dbReference type="SUPFAM" id="SSF144232">
    <property type="entry name" value="HIT/MYND zinc finger-like"/>
    <property type="match status" value="1"/>
</dbReference>
<sequence>MAHPFFWPGKYYFYPIGNTSAVCLTRDLPPEEHADILILGCGDPRHILYTIFSEPAKAAPRQLDFTCVDFEPGVLARNALLLSLIADEVPVTTIWNIFYHMYLDPASHLALISQCKKLVDLSENMDAWRASPYGQYLRFSTEFTLVEMRRHWSLYIAMPQLPSRRQKAIRDAFTQVFKGRGNSKTTPMTSARSAGPLIFRAWDSGGTQALNYWKTGTTFFQAKDIAGAKLLNPTFAYCLTGEGCGVHYGSDPLTTFHYAALYGNAKVSVSASDMVRVAKEQFSDWCAAFKAVISIPSTAPRVRFFLAEVTAACRALRAFGTTGTLNIGIPVAQFRTQLLHLARQEYVEDHAPTSFNVIETSNLIDHIGLLNVLIAALPLLHSTLWSVLYTESLLFHGLDATKEFADLLYADIGTVGLLLNICPVDYLAGYTTRSNTHELLLHKLISNKDTNQMKQSQFHQVTTWRSPTSCDSIVTLHDARPQSPPQLEPRQLGTLLFDIYHALFEQEDSTTFWRENQQNMLRAVASANMIHYMREGFVLFLKLVRERLRVPHEQWLEVMDRFMDLELTDVTMPMNTVNRNDLQAQLYRQGVYSVTHYRFGSVTRAGRFRDWDVVPPVVRIVLSIPREKITNFESILEETHTGTPLINCDVLGIMTHNIFAAIHVAYGRAIASGSKRSPRVLFEEDPEGRNGTMPLVASWIMPSFLLIDLEPPEQLNVRMCVRSTMATTQLHAKMGLHLDIFSASLMDEEHVHVLPEQPIPQRDIESPPGPAISPNSTLRAQIGRQGRAFVELDEQCELVSALMARIDLEDSDVIREFSAGAMPVVEQVSPCLMRLTIGGRSQDVVFPFPVIGSQNRLRLARKSRYIEVVVPPSGPFLKPDGMKLNPYPVIGSGKALSPWSVHCLALDTLPVLDLAGSQLDGWLNPHVGSMLSTRERSMRKKQKSDALLFVKDSLHSIFVRAAGIQGGRSQRVFALRDEVTNNCDTVLFISDIRYDLHCHTMVCDGYVLPLTPDLLSEIVSFFGELVYGPDMVNVRVFAGEMEAWKQLIPAFVERCRTWEHVDTCEYLKKQEVPLTLEMEKDPLCSCGRGQDVGGLEKVKEWRRLAPYVTRLALSPLFAVSYLESVGRDPTLHKCSVCRGKGKPKLMTCKGCQRVRYCSTTCQKKDWPRHKAQCKAK</sequence>
<evidence type="ECO:0000256" key="3">
    <source>
        <dbReference type="ARBA" id="ARBA00022833"/>
    </source>
</evidence>
<dbReference type="PROSITE" id="PS50865">
    <property type="entry name" value="ZF_MYND_2"/>
    <property type="match status" value="1"/>
</dbReference>
<keyword evidence="2 4" id="KW-0863">Zinc-finger</keyword>
<dbReference type="OrthoDB" id="432970at2759"/>
<dbReference type="GO" id="GO:0000981">
    <property type="term" value="F:DNA-binding transcription factor activity, RNA polymerase II-specific"/>
    <property type="evidence" value="ECO:0007669"/>
    <property type="project" value="TreeGrafter"/>
</dbReference>
<dbReference type="GO" id="GO:0008270">
    <property type="term" value="F:zinc ion binding"/>
    <property type="evidence" value="ECO:0007669"/>
    <property type="project" value="UniProtKB-KW"/>
</dbReference>
<dbReference type="PANTHER" id="PTHR10237:SF14">
    <property type="entry name" value="MYND-TYPE DOMAIN-CONTAINING PROTEIN"/>
    <property type="match status" value="1"/>
</dbReference>
<name>A0A4Q9MRH3_9APHY</name>
<dbReference type="Pfam" id="PF14737">
    <property type="entry name" value="DUF4470"/>
    <property type="match status" value="1"/>
</dbReference>
<keyword evidence="3" id="KW-0862">Zinc</keyword>
<dbReference type="AlphaFoldDB" id="A0A4Q9MRH3"/>
<dbReference type="InterPro" id="IPR027974">
    <property type="entry name" value="DUF4470"/>
</dbReference>
<dbReference type="Proteomes" id="UP000292957">
    <property type="component" value="Unassembled WGS sequence"/>
</dbReference>
<dbReference type="InterPro" id="IPR002893">
    <property type="entry name" value="Znf_MYND"/>
</dbReference>
<protein>
    <recommendedName>
        <fullName evidence="5">MYND-type domain-containing protein</fullName>
    </recommendedName>
</protein>
<evidence type="ECO:0000256" key="4">
    <source>
        <dbReference type="PROSITE-ProRule" id="PRU00134"/>
    </source>
</evidence>
<keyword evidence="1" id="KW-0479">Metal-binding</keyword>
<evidence type="ECO:0000256" key="2">
    <source>
        <dbReference type="ARBA" id="ARBA00022771"/>
    </source>
</evidence>
<dbReference type="InterPro" id="IPR024119">
    <property type="entry name" value="TF_DEAF-1"/>
</dbReference>
<organism evidence="6">
    <name type="scientific">Dichomitus squalens</name>
    <dbReference type="NCBI Taxonomy" id="114155"/>
    <lineage>
        <taxon>Eukaryota</taxon>
        <taxon>Fungi</taxon>
        <taxon>Dikarya</taxon>
        <taxon>Basidiomycota</taxon>
        <taxon>Agaricomycotina</taxon>
        <taxon>Agaricomycetes</taxon>
        <taxon>Polyporales</taxon>
        <taxon>Polyporaceae</taxon>
        <taxon>Dichomitus</taxon>
    </lineage>
</organism>
<dbReference type="PANTHER" id="PTHR10237">
    <property type="entry name" value="DEFORMED EPIDERMAL AUTOREGULATORY FACTOR 1 HOMOLOG SUPPRESSIN"/>
    <property type="match status" value="1"/>
</dbReference>
<evidence type="ECO:0000313" key="6">
    <source>
        <dbReference type="EMBL" id="TBU29112.1"/>
    </source>
</evidence>